<gene>
    <name evidence="3" type="ORF">GCM10023183_30570</name>
</gene>
<dbReference type="EMBL" id="BAABGX010000002">
    <property type="protein sequence ID" value="GAA4311708.1"/>
    <property type="molecule type" value="Genomic_DNA"/>
</dbReference>
<organism evidence="3 4">
    <name type="scientific">Nibribacter koreensis</name>
    <dbReference type="NCBI Taxonomy" id="1084519"/>
    <lineage>
        <taxon>Bacteria</taxon>
        <taxon>Pseudomonadati</taxon>
        <taxon>Bacteroidota</taxon>
        <taxon>Cytophagia</taxon>
        <taxon>Cytophagales</taxon>
        <taxon>Hymenobacteraceae</taxon>
        <taxon>Nibribacter</taxon>
    </lineage>
</organism>
<feature type="domain" description="Outer membrane protein beta-barrel" evidence="2">
    <location>
        <begin position="35"/>
        <end position="206"/>
    </location>
</feature>
<dbReference type="InterPro" id="IPR025665">
    <property type="entry name" value="Beta-barrel_OMP_2"/>
</dbReference>
<evidence type="ECO:0000256" key="1">
    <source>
        <dbReference type="SAM" id="SignalP"/>
    </source>
</evidence>
<reference evidence="4" key="1">
    <citation type="journal article" date="2019" name="Int. J. Syst. Evol. Microbiol.">
        <title>The Global Catalogue of Microorganisms (GCM) 10K type strain sequencing project: providing services to taxonomists for standard genome sequencing and annotation.</title>
        <authorList>
            <consortium name="The Broad Institute Genomics Platform"/>
            <consortium name="The Broad Institute Genome Sequencing Center for Infectious Disease"/>
            <person name="Wu L."/>
            <person name="Ma J."/>
        </authorList>
    </citation>
    <scope>NUCLEOTIDE SEQUENCE [LARGE SCALE GENOMIC DNA]</scope>
    <source>
        <strain evidence="4">JCM 17917</strain>
    </source>
</reference>
<protein>
    <recommendedName>
        <fullName evidence="2">Outer membrane protein beta-barrel domain-containing protein</fullName>
    </recommendedName>
</protein>
<dbReference type="Pfam" id="PF13568">
    <property type="entry name" value="OMP_b-brl_2"/>
    <property type="match status" value="1"/>
</dbReference>
<evidence type="ECO:0000259" key="2">
    <source>
        <dbReference type="Pfam" id="PF13568"/>
    </source>
</evidence>
<evidence type="ECO:0000313" key="3">
    <source>
        <dbReference type="EMBL" id="GAA4311708.1"/>
    </source>
</evidence>
<name>A0ABP8FV75_9BACT</name>
<accession>A0ABP8FV75</accession>
<feature type="chain" id="PRO_5045550374" description="Outer membrane protein beta-barrel domain-containing protein" evidence="1">
    <location>
        <begin position="37"/>
        <end position="233"/>
    </location>
</feature>
<evidence type="ECO:0000313" key="4">
    <source>
        <dbReference type="Proteomes" id="UP001501844"/>
    </source>
</evidence>
<sequence>MEKALSELQLNNPNVKPMKKALILIVAVVGSFAAQAQTTIGIKAGANYSNLSGDLKDESRFNNKLGFHGGLYANIPVISELFSIQPEFLYSNKGFKYDDQVTTSLFGTETRQEGSANFNYLDVPVMARVKAGGFFFEAGPQLSYLINVNDKTKTYVNGQLEERSTSEKSKEGYSDFEVGYAAGLGFATSGGVSLGLRYNGAFTDLSDDSPARGDFKDARHSVFQLSVGFPLSK</sequence>
<dbReference type="Proteomes" id="UP001501844">
    <property type="component" value="Unassembled WGS sequence"/>
</dbReference>
<comment type="caution">
    <text evidence="3">The sequence shown here is derived from an EMBL/GenBank/DDBJ whole genome shotgun (WGS) entry which is preliminary data.</text>
</comment>
<keyword evidence="4" id="KW-1185">Reference proteome</keyword>
<proteinExistence type="predicted"/>
<keyword evidence="1" id="KW-0732">Signal</keyword>
<feature type="signal peptide" evidence="1">
    <location>
        <begin position="1"/>
        <end position="36"/>
    </location>
</feature>